<feature type="chain" id="PRO_5009514677" description="DUF5683 domain-containing protein" evidence="1">
    <location>
        <begin position="20"/>
        <end position="200"/>
    </location>
</feature>
<protein>
    <recommendedName>
        <fullName evidence="4">DUF5683 domain-containing protein</fullName>
    </recommendedName>
</protein>
<evidence type="ECO:0000313" key="2">
    <source>
        <dbReference type="EMBL" id="OGC35638.1"/>
    </source>
</evidence>
<evidence type="ECO:0008006" key="4">
    <source>
        <dbReference type="Google" id="ProtNLM"/>
    </source>
</evidence>
<sequence>MKKVVCLVCLLAFSFSASFGQSENEIKYKWNKLNLITKFKSGVTATWSEYKGYSLTETGVGYGALRIKPESTQDIEDWCITRGNEKISESEFLSLIGKPEEAKRIEQKISEGGLGKAINALSSLLILGGLYHWYVNSQMSYTYGKSDAEAQRGLNFALGGLVLMVLNPYKPQTHYLKYSDVGYQIDLYNANLQKELGVSE</sequence>
<organism evidence="2 3">
    <name type="scientific">candidate division WOR-1 bacterium RIFOXYB2_FULL_48_7</name>
    <dbReference type="NCBI Taxonomy" id="1802583"/>
    <lineage>
        <taxon>Bacteria</taxon>
        <taxon>Bacillati</taxon>
        <taxon>Saganbacteria</taxon>
    </lineage>
</organism>
<dbReference type="EMBL" id="MEUF01000023">
    <property type="protein sequence ID" value="OGC35638.1"/>
    <property type="molecule type" value="Genomic_DNA"/>
</dbReference>
<keyword evidence="1" id="KW-0732">Signal</keyword>
<accession>A0A1F4TSH4</accession>
<feature type="signal peptide" evidence="1">
    <location>
        <begin position="1"/>
        <end position="19"/>
    </location>
</feature>
<dbReference type="AlphaFoldDB" id="A0A1F4TSH4"/>
<reference evidence="2 3" key="1">
    <citation type="journal article" date="2016" name="Nat. Commun.">
        <title>Thousands of microbial genomes shed light on interconnected biogeochemical processes in an aquifer system.</title>
        <authorList>
            <person name="Anantharaman K."/>
            <person name="Brown C.T."/>
            <person name="Hug L.A."/>
            <person name="Sharon I."/>
            <person name="Castelle C.J."/>
            <person name="Probst A.J."/>
            <person name="Thomas B.C."/>
            <person name="Singh A."/>
            <person name="Wilkins M.J."/>
            <person name="Karaoz U."/>
            <person name="Brodie E.L."/>
            <person name="Williams K.H."/>
            <person name="Hubbard S.S."/>
            <person name="Banfield J.F."/>
        </authorList>
    </citation>
    <scope>NUCLEOTIDE SEQUENCE [LARGE SCALE GENOMIC DNA]</scope>
</reference>
<dbReference type="STRING" id="1802583.A2311_03585"/>
<name>A0A1F4TSH4_UNCSA</name>
<evidence type="ECO:0000256" key="1">
    <source>
        <dbReference type="SAM" id="SignalP"/>
    </source>
</evidence>
<gene>
    <name evidence="2" type="ORF">A2311_03585</name>
</gene>
<dbReference type="Proteomes" id="UP000178951">
    <property type="component" value="Unassembled WGS sequence"/>
</dbReference>
<evidence type="ECO:0000313" key="3">
    <source>
        <dbReference type="Proteomes" id="UP000178951"/>
    </source>
</evidence>
<proteinExistence type="predicted"/>
<comment type="caution">
    <text evidence="2">The sequence shown here is derived from an EMBL/GenBank/DDBJ whole genome shotgun (WGS) entry which is preliminary data.</text>
</comment>